<dbReference type="Gene3D" id="3.20.20.360">
    <property type="entry name" value="Malate synthase, domain 3"/>
    <property type="match status" value="1"/>
</dbReference>
<dbReference type="EMBL" id="JACEEZ010024389">
    <property type="protein sequence ID" value="KAG0710258.1"/>
    <property type="molecule type" value="Genomic_DNA"/>
</dbReference>
<evidence type="ECO:0000256" key="4">
    <source>
        <dbReference type="ARBA" id="ARBA00022679"/>
    </source>
</evidence>
<dbReference type="FunFam" id="1.20.1220.12:FF:000001">
    <property type="entry name" value="Malate synthase"/>
    <property type="match status" value="1"/>
</dbReference>
<accession>A0A8J4XMH9</accession>
<evidence type="ECO:0000259" key="7">
    <source>
        <dbReference type="Pfam" id="PF01274"/>
    </source>
</evidence>
<feature type="active site" description="Proton acceptor" evidence="6">
    <location>
        <position position="178"/>
    </location>
</feature>
<protein>
    <recommendedName>
        <fullName evidence="1">malate synthase</fullName>
        <ecNumber evidence="1">2.3.3.9</ecNumber>
    </recommendedName>
</protein>
<keyword evidence="3" id="KW-0816">Tricarboxylic acid cycle</keyword>
<dbReference type="GO" id="GO:0006099">
    <property type="term" value="P:tricarboxylic acid cycle"/>
    <property type="evidence" value="ECO:0007669"/>
    <property type="project" value="UniProtKB-KW"/>
</dbReference>
<dbReference type="InterPro" id="IPR001465">
    <property type="entry name" value="Malate_synthase_TIM"/>
</dbReference>
<feature type="domain" description="Malate synthase TIM barrel" evidence="7">
    <location>
        <begin position="174"/>
        <end position="410"/>
    </location>
</feature>
<evidence type="ECO:0000256" key="1">
    <source>
        <dbReference type="ARBA" id="ARBA00012636"/>
    </source>
</evidence>
<keyword evidence="4" id="KW-0808">Transferase</keyword>
<evidence type="ECO:0000256" key="3">
    <source>
        <dbReference type="ARBA" id="ARBA00022532"/>
    </source>
</evidence>
<feature type="domain" description="Malate synthase N-terminal" evidence="8">
    <location>
        <begin position="41"/>
        <end position="86"/>
    </location>
</feature>
<dbReference type="InterPro" id="IPR044856">
    <property type="entry name" value="Malate_synth_C_sf"/>
</dbReference>
<dbReference type="GO" id="GO:0004474">
    <property type="term" value="F:malate synthase activity"/>
    <property type="evidence" value="ECO:0007669"/>
    <property type="project" value="UniProtKB-EC"/>
</dbReference>
<dbReference type="AlphaFoldDB" id="A0A8J4XMH9"/>
<name>A0A8J4XMH9_CHIOP</name>
<sequence>MFLLQKHKLGNLKWHGVSAVEVLGVEVEEAPQGMEEALAVLLTPAALQFVADLTRQFNSRVDHMLNERVRRKVELDVTGSVPNFLNHPQSQAPEWRVDPAPRRLRDRRLDLGDVSPANTDHFLAALKCDVNGIQTDFDDGHCPTWPAQLRGLHNVYRVVHGLLPGLGDLGGLPVLMLRPRAWNMVEHNLLVDGREVPGPLFDFGLLMFHCAGRLIQAESGPFFYLSKLEGANEAHLWDDIFCWAQDQLNIPRGTIKACVLIENILASFEMEAILYELRHHSVGLNCGIWDYSASFRHRGGFVLPDRNKYVNMQRHFLRSYMDLVVHTCHRRGAHATGGMAASILDPKDTNTLTQVTAGKLREVVAGVDGFMVYDLRLVPVMLKLYGKFGFINQIDRVREDVRVTPADLLQMPAGGVTLEGLKHNVAVGVLFVAAWLRGEGHYIYKAAVEDSATAEISRSQVWQWLRHRATLEGSGEVITRRLVQSLIKEFVDSGITGTAAGEREAAVREQLSVAAQIFEEVVTKREFPEFLTTYLNQDHTFRACQKRLSC</sequence>
<feature type="active site" description="Proton donor" evidence="6">
    <location>
        <position position="450"/>
    </location>
</feature>
<gene>
    <name evidence="10" type="primary">acu-9</name>
    <name evidence="10" type="ORF">GWK47_023181</name>
</gene>
<evidence type="ECO:0000313" key="10">
    <source>
        <dbReference type="EMBL" id="KAG0710258.1"/>
    </source>
</evidence>
<dbReference type="FunFam" id="3.20.20.360:FF:000001">
    <property type="entry name" value="Malate synthase"/>
    <property type="match status" value="1"/>
</dbReference>
<dbReference type="Gene3D" id="1.20.1220.12">
    <property type="entry name" value="Malate synthase, domain III"/>
    <property type="match status" value="1"/>
</dbReference>
<dbReference type="PIRSF" id="PIRSF001363">
    <property type="entry name" value="Malate_synth"/>
    <property type="match status" value="1"/>
</dbReference>
<proteinExistence type="predicted"/>
<dbReference type="Proteomes" id="UP000770661">
    <property type="component" value="Unassembled WGS sequence"/>
</dbReference>
<organism evidence="10 11">
    <name type="scientific">Chionoecetes opilio</name>
    <name type="common">Atlantic snow crab</name>
    <name type="synonym">Cancer opilio</name>
    <dbReference type="NCBI Taxonomy" id="41210"/>
    <lineage>
        <taxon>Eukaryota</taxon>
        <taxon>Metazoa</taxon>
        <taxon>Ecdysozoa</taxon>
        <taxon>Arthropoda</taxon>
        <taxon>Crustacea</taxon>
        <taxon>Multicrustacea</taxon>
        <taxon>Malacostraca</taxon>
        <taxon>Eumalacostraca</taxon>
        <taxon>Eucarida</taxon>
        <taxon>Decapoda</taxon>
        <taxon>Pleocyemata</taxon>
        <taxon>Brachyura</taxon>
        <taxon>Eubrachyura</taxon>
        <taxon>Majoidea</taxon>
        <taxon>Majidae</taxon>
        <taxon>Chionoecetes</taxon>
    </lineage>
</organism>
<dbReference type="EC" id="2.3.3.9" evidence="1"/>
<dbReference type="InterPro" id="IPR006252">
    <property type="entry name" value="Malate_synthA"/>
</dbReference>
<evidence type="ECO:0000256" key="6">
    <source>
        <dbReference type="PIRSR" id="PIRSR001363-1"/>
    </source>
</evidence>
<comment type="caution">
    <text evidence="10">The sequence shown here is derived from an EMBL/GenBank/DDBJ whole genome shotgun (WGS) entry which is preliminary data.</text>
</comment>
<dbReference type="Pfam" id="PF20659">
    <property type="entry name" value="MS_C"/>
    <property type="match status" value="1"/>
</dbReference>
<keyword evidence="2" id="KW-0329">Glyoxylate bypass</keyword>
<keyword evidence="11" id="KW-1185">Reference proteome</keyword>
<dbReference type="PANTHER" id="PTHR42902:SF2">
    <property type="entry name" value="MALATE SYNTHASE"/>
    <property type="match status" value="1"/>
</dbReference>
<feature type="domain" description="Malate synthase C-terminal" evidence="9">
    <location>
        <begin position="417"/>
        <end position="537"/>
    </location>
</feature>
<evidence type="ECO:0000256" key="2">
    <source>
        <dbReference type="ARBA" id="ARBA00022435"/>
    </source>
</evidence>
<reference evidence="10" key="1">
    <citation type="submission" date="2020-07" db="EMBL/GenBank/DDBJ databases">
        <title>The High-quality genome of the commercially important snow crab, Chionoecetes opilio.</title>
        <authorList>
            <person name="Jeong J.-H."/>
            <person name="Ryu S."/>
        </authorList>
    </citation>
    <scope>NUCLEOTIDE SEQUENCE</scope>
    <source>
        <strain evidence="10">MADBK_172401_WGS</strain>
        <tissue evidence="10">Digestive gland</tissue>
    </source>
</reference>
<dbReference type="SUPFAM" id="SSF51645">
    <property type="entry name" value="Malate synthase G"/>
    <property type="match status" value="1"/>
</dbReference>
<dbReference type="GO" id="GO:0005737">
    <property type="term" value="C:cytoplasm"/>
    <property type="evidence" value="ECO:0007669"/>
    <property type="project" value="TreeGrafter"/>
</dbReference>
<dbReference type="GO" id="GO:0006097">
    <property type="term" value="P:glyoxylate cycle"/>
    <property type="evidence" value="ECO:0007669"/>
    <property type="project" value="UniProtKB-KW"/>
</dbReference>
<comment type="catalytic activity">
    <reaction evidence="5">
        <text>glyoxylate + acetyl-CoA + H2O = (S)-malate + CoA + H(+)</text>
        <dbReference type="Rhea" id="RHEA:18181"/>
        <dbReference type="ChEBI" id="CHEBI:15377"/>
        <dbReference type="ChEBI" id="CHEBI:15378"/>
        <dbReference type="ChEBI" id="CHEBI:15589"/>
        <dbReference type="ChEBI" id="CHEBI:36655"/>
        <dbReference type="ChEBI" id="CHEBI:57287"/>
        <dbReference type="ChEBI" id="CHEBI:57288"/>
        <dbReference type="EC" id="2.3.3.9"/>
    </reaction>
</comment>
<dbReference type="InterPro" id="IPR011076">
    <property type="entry name" value="Malate_synth_sf"/>
</dbReference>
<evidence type="ECO:0000313" key="11">
    <source>
        <dbReference type="Proteomes" id="UP000770661"/>
    </source>
</evidence>
<dbReference type="InterPro" id="IPR048355">
    <property type="entry name" value="MS_C"/>
</dbReference>
<dbReference type="InterPro" id="IPR046363">
    <property type="entry name" value="MS_N_TIM-barrel_dom"/>
</dbReference>
<evidence type="ECO:0000256" key="5">
    <source>
        <dbReference type="ARBA" id="ARBA00047918"/>
    </source>
</evidence>
<dbReference type="Pfam" id="PF01274">
    <property type="entry name" value="MS_TIM-barrel"/>
    <property type="match status" value="1"/>
</dbReference>
<dbReference type="InterPro" id="IPR048356">
    <property type="entry name" value="MS_N"/>
</dbReference>
<evidence type="ECO:0000259" key="9">
    <source>
        <dbReference type="Pfam" id="PF20659"/>
    </source>
</evidence>
<evidence type="ECO:0000259" key="8">
    <source>
        <dbReference type="Pfam" id="PF20656"/>
    </source>
</evidence>
<dbReference type="OrthoDB" id="4078635at2759"/>
<dbReference type="PANTHER" id="PTHR42902">
    <property type="entry name" value="MALATE SYNTHASE"/>
    <property type="match status" value="1"/>
</dbReference>
<dbReference type="Pfam" id="PF20656">
    <property type="entry name" value="MS_N"/>
    <property type="match status" value="1"/>
</dbReference>